<name>A0A918SWS4_9ACTN</name>
<dbReference type="InterPro" id="IPR008457">
    <property type="entry name" value="Cu-R_CopD_dom"/>
</dbReference>
<feature type="transmembrane region" description="Helical" evidence="6">
    <location>
        <begin position="207"/>
        <end position="228"/>
    </location>
</feature>
<reference evidence="8" key="1">
    <citation type="journal article" date="2014" name="Int. J. Syst. Evol. Microbiol.">
        <title>Complete genome sequence of Corynebacterium casei LMG S-19264T (=DSM 44701T), isolated from a smear-ripened cheese.</title>
        <authorList>
            <consortium name="US DOE Joint Genome Institute (JGI-PGF)"/>
            <person name="Walter F."/>
            <person name="Albersmeier A."/>
            <person name="Kalinowski J."/>
            <person name="Ruckert C."/>
        </authorList>
    </citation>
    <scope>NUCLEOTIDE SEQUENCE</scope>
    <source>
        <strain evidence="8">JCM 4518</strain>
    </source>
</reference>
<keyword evidence="4 6" id="KW-1133">Transmembrane helix</keyword>
<feature type="transmembrane region" description="Helical" evidence="6">
    <location>
        <begin position="15"/>
        <end position="36"/>
    </location>
</feature>
<dbReference type="InterPro" id="IPR032694">
    <property type="entry name" value="CopC/D"/>
</dbReference>
<dbReference type="EMBL" id="BMUL01000003">
    <property type="protein sequence ID" value="GHA74413.1"/>
    <property type="molecule type" value="Genomic_DNA"/>
</dbReference>
<evidence type="ECO:0000256" key="5">
    <source>
        <dbReference type="ARBA" id="ARBA00023136"/>
    </source>
</evidence>
<keyword evidence="2" id="KW-1003">Cell membrane</keyword>
<comment type="caution">
    <text evidence="8">The sequence shown here is derived from an EMBL/GenBank/DDBJ whole genome shotgun (WGS) entry which is preliminary data.</text>
</comment>
<feature type="transmembrane region" description="Helical" evidence="6">
    <location>
        <begin position="122"/>
        <end position="140"/>
    </location>
</feature>
<feature type="domain" description="Copper resistance protein D" evidence="7">
    <location>
        <begin position="203"/>
        <end position="293"/>
    </location>
</feature>
<gene>
    <name evidence="8" type="ORF">GCM10010305_16460</name>
</gene>
<protein>
    <submittedName>
        <fullName evidence="8">Membrane protein</fullName>
    </submittedName>
</protein>
<evidence type="ECO:0000256" key="2">
    <source>
        <dbReference type="ARBA" id="ARBA00022475"/>
    </source>
</evidence>
<sequence>MTLPGPLGTPSRPTAAAAAAVLALVLAVALLGAGLARTGTGELRMPAAGTTALLRSLLVAGLAVAVGELVGTRLAGPGPLPRGWAAPGALLAAASATGLLLLLAAVSGLSLPVVYGLREGRLLLVTANACALAAFCAASRRPTLAALPLAVAVVAEALRAHPETAGFGPGTGLTVVHLAAASLWTGGLLYVLRVLRLRGGGREVLLRYARTAAVAYAALAVTGTLSTLRRLPLETVLTSAYGRVLLVKLALFGGASLLALAARSRLRSGADARPPARVELGVLAVVVALSALLTVVPDPAWLLL</sequence>
<dbReference type="AlphaFoldDB" id="A0A918SWS4"/>
<keyword evidence="3 6" id="KW-0812">Transmembrane</keyword>
<dbReference type="PANTHER" id="PTHR34820:SF4">
    <property type="entry name" value="INNER MEMBRANE PROTEIN YEBZ"/>
    <property type="match status" value="1"/>
</dbReference>
<dbReference type="GO" id="GO:0005886">
    <property type="term" value="C:plasma membrane"/>
    <property type="evidence" value="ECO:0007669"/>
    <property type="project" value="UniProtKB-SubCell"/>
</dbReference>
<feature type="transmembrane region" description="Helical" evidence="6">
    <location>
        <begin position="240"/>
        <end position="260"/>
    </location>
</feature>
<evidence type="ECO:0000313" key="8">
    <source>
        <dbReference type="EMBL" id="GHA74413.1"/>
    </source>
</evidence>
<reference evidence="8" key="2">
    <citation type="submission" date="2020-09" db="EMBL/GenBank/DDBJ databases">
        <authorList>
            <person name="Sun Q."/>
            <person name="Ohkuma M."/>
        </authorList>
    </citation>
    <scope>NUCLEOTIDE SEQUENCE</scope>
    <source>
        <strain evidence="8">JCM 4518</strain>
    </source>
</reference>
<dbReference type="RefSeq" id="WP_189975889.1">
    <property type="nucleotide sequence ID" value="NZ_BMUL01000003.1"/>
</dbReference>
<evidence type="ECO:0000256" key="1">
    <source>
        <dbReference type="ARBA" id="ARBA00004651"/>
    </source>
</evidence>
<comment type="subcellular location">
    <subcellularLocation>
        <location evidence="1">Cell membrane</location>
        <topology evidence="1">Multi-pass membrane protein</topology>
    </subcellularLocation>
</comment>
<keyword evidence="5 6" id="KW-0472">Membrane</keyword>
<evidence type="ECO:0000313" key="9">
    <source>
        <dbReference type="Proteomes" id="UP000644020"/>
    </source>
</evidence>
<dbReference type="PANTHER" id="PTHR34820">
    <property type="entry name" value="INNER MEMBRANE PROTEIN YEBZ"/>
    <property type="match status" value="1"/>
</dbReference>
<dbReference type="Pfam" id="PF05425">
    <property type="entry name" value="CopD"/>
    <property type="match status" value="1"/>
</dbReference>
<organism evidence="8 9">
    <name type="scientific">Streptomyces termitum</name>
    <dbReference type="NCBI Taxonomy" id="67368"/>
    <lineage>
        <taxon>Bacteria</taxon>
        <taxon>Bacillati</taxon>
        <taxon>Actinomycetota</taxon>
        <taxon>Actinomycetes</taxon>
        <taxon>Kitasatosporales</taxon>
        <taxon>Streptomycetaceae</taxon>
        <taxon>Streptomyces</taxon>
    </lineage>
</organism>
<feature type="transmembrane region" description="Helical" evidence="6">
    <location>
        <begin position="175"/>
        <end position="195"/>
    </location>
</feature>
<feature type="transmembrane region" description="Helical" evidence="6">
    <location>
        <begin position="88"/>
        <end position="115"/>
    </location>
</feature>
<evidence type="ECO:0000256" key="6">
    <source>
        <dbReference type="SAM" id="Phobius"/>
    </source>
</evidence>
<accession>A0A918SWS4</accession>
<proteinExistence type="predicted"/>
<dbReference type="GO" id="GO:0006825">
    <property type="term" value="P:copper ion transport"/>
    <property type="evidence" value="ECO:0007669"/>
    <property type="project" value="InterPro"/>
</dbReference>
<feature type="transmembrane region" description="Helical" evidence="6">
    <location>
        <begin position="57"/>
        <end position="76"/>
    </location>
</feature>
<evidence type="ECO:0000256" key="3">
    <source>
        <dbReference type="ARBA" id="ARBA00022692"/>
    </source>
</evidence>
<evidence type="ECO:0000256" key="4">
    <source>
        <dbReference type="ARBA" id="ARBA00022989"/>
    </source>
</evidence>
<dbReference type="Proteomes" id="UP000644020">
    <property type="component" value="Unassembled WGS sequence"/>
</dbReference>
<keyword evidence="9" id="KW-1185">Reference proteome</keyword>
<feature type="transmembrane region" description="Helical" evidence="6">
    <location>
        <begin position="280"/>
        <end position="302"/>
    </location>
</feature>
<evidence type="ECO:0000259" key="7">
    <source>
        <dbReference type="Pfam" id="PF05425"/>
    </source>
</evidence>